<dbReference type="STRING" id="1457154.CAPSK01_003243"/>
<name>A0A084XY31_9PROT</name>
<gene>
    <name evidence="2" type="ORF">CAPSK01_003243</name>
</gene>
<evidence type="ECO:0000313" key="3">
    <source>
        <dbReference type="Proteomes" id="UP000019812"/>
    </source>
</evidence>
<proteinExistence type="predicted"/>
<feature type="region of interest" description="Disordered" evidence="1">
    <location>
        <begin position="30"/>
        <end position="52"/>
    </location>
</feature>
<evidence type="ECO:0000313" key="2">
    <source>
        <dbReference type="EMBL" id="KFB67375.1"/>
    </source>
</evidence>
<feature type="compositionally biased region" description="Basic and acidic residues" evidence="1">
    <location>
        <begin position="30"/>
        <end position="40"/>
    </location>
</feature>
<evidence type="ECO:0000256" key="1">
    <source>
        <dbReference type="SAM" id="MobiDB-lite"/>
    </source>
</evidence>
<organism evidence="2 3">
    <name type="scientific">Candidatus Accumulibacter vicinus</name>
    <dbReference type="NCBI Taxonomy" id="2954382"/>
    <lineage>
        <taxon>Bacteria</taxon>
        <taxon>Pseudomonadati</taxon>
        <taxon>Pseudomonadota</taxon>
        <taxon>Betaproteobacteria</taxon>
        <taxon>Candidatus Accumulibacter</taxon>
    </lineage>
</organism>
<dbReference type="EMBL" id="JDSS02000029">
    <property type="protein sequence ID" value="KFB67375.1"/>
    <property type="molecule type" value="Genomic_DNA"/>
</dbReference>
<sequence length="52" mass="5702">MEARRSRGACLEDPLDHDAVEMDMRMEQRAKAVDEGDRADPGIGTRSWAGAA</sequence>
<comment type="caution">
    <text evidence="2">The sequence shown here is derived from an EMBL/GenBank/DDBJ whole genome shotgun (WGS) entry which is preliminary data.</text>
</comment>
<protein>
    <submittedName>
        <fullName evidence="2">Uncharacterized protein</fullName>
    </submittedName>
</protein>
<dbReference type="Proteomes" id="UP000019812">
    <property type="component" value="Unassembled WGS sequence"/>
</dbReference>
<accession>A0A084XY31</accession>
<dbReference type="AlphaFoldDB" id="A0A084XY31"/>
<reference evidence="2 3" key="1">
    <citation type="submission" date="2014-07" db="EMBL/GenBank/DDBJ databases">
        <title>Expanding our view of genomic diversity in Candidatus Accumulibacter clades.</title>
        <authorList>
            <person name="Skennerton C.T."/>
            <person name="Barr J.J."/>
            <person name="Slater F.R."/>
            <person name="Bond P.L."/>
            <person name="Tyson G.W."/>
        </authorList>
    </citation>
    <scope>NUCLEOTIDE SEQUENCE [LARGE SCALE GENOMIC DNA]</scope>
    <source>
        <strain evidence="3">SK-01</strain>
    </source>
</reference>